<evidence type="ECO:0000256" key="1">
    <source>
        <dbReference type="ARBA" id="ARBA00000677"/>
    </source>
</evidence>
<accession>A0A4R6U6C7</accession>
<dbReference type="PRINTS" id="PR00727">
    <property type="entry name" value="LEADERPTASE"/>
</dbReference>
<evidence type="ECO:0000259" key="8">
    <source>
        <dbReference type="Pfam" id="PF10502"/>
    </source>
</evidence>
<comment type="catalytic activity">
    <reaction evidence="1 7">
        <text>Cleavage of hydrophobic, N-terminal signal or leader sequences from secreted and periplasmic proteins.</text>
        <dbReference type="EC" id="3.4.21.89"/>
    </reaction>
</comment>
<comment type="similarity">
    <text evidence="3 7">Belongs to the peptidase S26 family.</text>
</comment>
<comment type="caution">
    <text evidence="9">The sequence shown here is derived from an EMBL/GenBank/DDBJ whole genome shotgun (WGS) entry which is preliminary data.</text>
</comment>
<evidence type="ECO:0000256" key="2">
    <source>
        <dbReference type="ARBA" id="ARBA00004401"/>
    </source>
</evidence>
<dbReference type="PANTHER" id="PTHR43390">
    <property type="entry name" value="SIGNAL PEPTIDASE I"/>
    <property type="match status" value="1"/>
</dbReference>
<dbReference type="GO" id="GO:0004252">
    <property type="term" value="F:serine-type endopeptidase activity"/>
    <property type="evidence" value="ECO:0007669"/>
    <property type="project" value="InterPro"/>
</dbReference>
<proteinExistence type="inferred from homology"/>
<dbReference type="SUPFAM" id="SSF51306">
    <property type="entry name" value="LexA/Signal peptidase"/>
    <property type="match status" value="1"/>
</dbReference>
<evidence type="ECO:0000256" key="7">
    <source>
        <dbReference type="RuleBase" id="RU362042"/>
    </source>
</evidence>
<dbReference type="InterPro" id="IPR019757">
    <property type="entry name" value="Pept_S26A_signal_pept_1_Lys-AS"/>
</dbReference>
<dbReference type="Proteomes" id="UP000295632">
    <property type="component" value="Unassembled WGS sequence"/>
</dbReference>
<name>A0A4R6U6C7_9BACI</name>
<feature type="active site" evidence="6">
    <location>
        <position position="51"/>
    </location>
</feature>
<dbReference type="InterPro" id="IPR019758">
    <property type="entry name" value="Pept_S26A_signal_pept_1_CS"/>
</dbReference>
<keyword evidence="7" id="KW-1133">Transmembrane helix</keyword>
<feature type="active site" evidence="6">
    <location>
        <position position="92"/>
    </location>
</feature>
<keyword evidence="7" id="KW-0472">Membrane</keyword>
<dbReference type="OrthoDB" id="9802919at2"/>
<dbReference type="Pfam" id="PF10502">
    <property type="entry name" value="Peptidase_S26"/>
    <property type="match status" value="1"/>
</dbReference>
<organism evidence="9 10">
    <name type="scientific">Aureibacillus halotolerans</name>
    <dbReference type="NCBI Taxonomy" id="1508390"/>
    <lineage>
        <taxon>Bacteria</taxon>
        <taxon>Bacillati</taxon>
        <taxon>Bacillota</taxon>
        <taxon>Bacilli</taxon>
        <taxon>Bacillales</taxon>
        <taxon>Bacillaceae</taxon>
        <taxon>Aureibacillus</taxon>
    </lineage>
</organism>
<keyword evidence="7" id="KW-0812">Transmembrane</keyword>
<evidence type="ECO:0000256" key="3">
    <source>
        <dbReference type="ARBA" id="ARBA00009370"/>
    </source>
</evidence>
<dbReference type="GO" id="GO:0005886">
    <property type="term" value="C:plasma membrane"/>
    <property type="evidence" value="ECO:0007669"/>
    <property type="project" value="UniProtKB-SubCell"/>
</dbReference>
<dbReference type="EC" id="3.4.21.89" evidence="4 7"/>
<evidence type="ECO:0000313" key="9">
    <source>
        <dbReference type="EMBL" id="TDQ42058.1"/>
    </source>
</evidence>
<dbReference type="PROSITE" id="PS00761">
    <property type="entry name" value="SPASE_I_3"/>
    <property type="match status" value="1"/>
</dbReference>
<keyword evidence="5 7" id="KW-0378">Hydrolase</keyword>
<dbReference type="EMBL" id="SNYJ01000002">
    <property type="protein sequence ID" value="TDQ42058.1"/>
    <property type="molecule type" value="Genomic_DNA"/>
</dbReference>
<reference evidence="9 10" key="1">
    <citation type="submission" date="2019-03" db="EMBL/GenBank/DDBJ databases">
        <title>Genomic Encyclopedia of Type Strains, Phase IV (KMG-IV): sequencing the most valuable type-strain genomes for metagenomic binning, comparative biology and taxonomic classification.</title>
        <authorList>
            <person name="Goeker M."/>
        </authorList>
    </citation>
    <scope>NUCLEOTIDE SEQUENCE [LARGE SCALE GENOMIC DNA]</scope>
    <source>
        <strain evidence="9 10">DSM 28697</strain>
    </source>
</reference>
<dbReference type="NCBIfam" id="TIGR02227">
    <property type="entry name" value="sigpep_I_bact"/>
    <property type="match status" value="1"/>
</dbReference>
<sequence>MANEPLENEEADKEKKKSGWFDWVKTIGIALIAAIIIRTFLFSSYAVDGSSMETTLHDGDLLIINKIGYTVGDIDRFDVVVFHFNEQDDYVKRVIGLPGDHVVYKDDQLFINDEPYDEPYLEGIRAQSLGKLMGDLDQTVPPGSLFVLGDNRRGSSDSRHFGFVPIEHVVGQVSLRFWPLNDFDFNFYS</sequence>
<feature type="domain" description="Peptidase S26" evidence="8">
    <location>
        <begin position="21"/>
        <end position="178"/>
    </location>
</feature>
<protein>
    <recommendedName>
        <fullName evidence="4 7">Signal peptidase I</fullName>
        <ecNumber evidence="4 7">3.4.21.89</ecNumber>
    </recommendedName>
</protein>
<dbReference type="Gene3D" id="2.10.109.10">
    <property type="entry name" value="Umud Fragment, subunit A"/>
    <property type="match status" value="1"/>
</dbReference>
<dbReference type="GO" id="GO:0006465">
    <property type="term" value="P:signal peptide processing"/>
    <property type="evidence" value="ECO:0007669"/>
    <property type="project" value="InterPro"/>
</dbReference>
<keyword evidence="10" id="KW-1185">Reference proteome</keyword>
<dbReference type="GO" id="GO:0009003">
    <property type="term" value="F:signal peptidase activity"/>
    <property type="evidence" value="ECO:0007669"/>
    <property type="project" value="UniProtKB-EC"/>
</dbReference>
<evidence type="ECO:0000256" key="5">
    <source>
        <dbReference type="ARBA" id="ARBA00022801"/>
    </source>
</evidence>
<dbReference type="AlphaFoldDB" id="A0A4R6U6C7"/>
<dbReference type="InterPro" id="IPR000223">
    <property type="entry name" value="Pept_S26A_signal_pept_1"/>
</dbReference>
<gene>
    <name evidence="9" type="ORF">EV213_10286</name>
</gene>
<evidence type="ECO:0000256" key="6">
    <source>
        <dbReference type="PIRSR" id="PIRSR600223-1"/>
    </source>
</evidence>
<dbReference type="CDD" id="cd06530">
    <property type="entry name" value="S26_SPase_I"/>
    <property type="match status" value="1"/>
</dbReference>
<feature type="transmembrane region" description="Helical" evidence="7">
    <location>
        <begin position="20"/>
        <end position="41"/>
    </location>
</feature>
<dbReference type="PROSITE" id="PS00760">
    <property type="entry name" value="SPASE_I_2"/>
    <property type="match status" value="1"/>
</dbReference>
<comment type="subcellular location">
    <subcellularLocation>
        <location evidence="2">Cell membrane</location>
        <topology evidence="2">Single-pass type II membrane protein</topology>
    </subcellularLocation>
    <subcellularLocation>
        <location evidence="7">Membrane</location>
        <topology evidence="7">Single-pass type II membrane protein</topology>
    </subcellularLocation>
</comment>
<evidence type="ECO:0000256" key="4">
    <source>
        <dbReference type="ARBA" id="ARBA00013208"/>
    </source>
</evidence>
<dbReference type="InterPro" id="IPR019533">
    <property type="entry name" value="Peptidase_S26"/>
</dbReference>
<dbReference type="RefSeq" id="WP_133578954.1">
    <property type="nucleotide sequence ID" value="NZ_SNYJ01000002.1"/>
</dbReference>
<dbReference type="PANTHER" id="PTHR43390:SF1">
    <property type="entry name" value="CHLOROPLAST PROCESSING PEPTIDASE"/>
    <property type="match status" value="1"/>
</dbReference>
<dbReference type="InterPro" id="IPR036286">
    <property type="entry name" value="LexA/Signal_pep-like_sf"/>
</dbReference>
<evidence type="ECO:0000313" key="10">
    <source>
        <dbReference type="Proteomes" id="UP000295632"/>
    </source>
</evidence>
<keyword evidence="7" id="KW-0645">Protease</keyword>